<dbReference type="RefSeq" id="WP_095045718.1">
    <property type="nucleotide sequence ID" value="NZ_LN890657.1"/>
</dbReference>
<dbReference type="AlphaFoldDB" id="A0A160T7F9"/>
<evidence type="ECO:0000313" key="1">
    <source>
        <dbReference type="EMBL" id="CUS06421.1"/>
    </source>
</evidence>
<geneLocation type="plasmid" evidence="1 2">
    <name>III</name>
</geneLocation>
<protein>
    <submittedName>
        <fullName evidence="1">Uncharacterized protein</fullName>
    </submittedName>
</protein>
<reference evidence="1" key="1">
    <citation type="submission" date="2016-01" db="EMBL/GenBank/DDBJ databases">
        <authorList>
            <person name="Mcilroy J.S."/>
            <person name="Karst M S."/>
            <person name="Albertsen M."/>
        </authorList>
    </citation>
    <scope>NUCLEOTIDE SEQUENCE</scope>
    <source>
        <strain evidence="1">Cfx-K</strain>
        <plasmid evidence="1">III</plasmid>
    </source>
</reference>
<sequence>MANALYDKGREGFLAGDIDWDANTIKIVLIDEADDTIDLAVDDNLDDRAAGSRVATSAALSSKTATNGVADAADVTFSAVTGDPCESIDGYKDTGTESTSRLIFNIDTATGLPVTPNGGDITVAWSNGSDKIFKL</sequence>
<evidence type="ECO:0000313" key="2">
    <source>
        <dbReference type="Proteomes" id="UP000215027"/>
    </source>
</evidence>
<keyword evidence="1" id="KW-0614">Plasmid</keyword>
<dbReference type="Proteomes" id="UP000215027">
    <property type="component" value="Plasmid III"/>
</dbReference>
<dbReference type="EMBL" id="LN890657">
    <property type="protein sequence ID" value="CUS06421.1"/>
    <property type="molecule type" value="Genomic_DNA"/>
</dbReference>
<accession>A0A160T7F9</accession>
<keyword evidence="2" id="KW-1185">Reference proteome</keyword>
<proteinExistence type="predicted"/>
<name>A0A160T7F9_9CHLR</name>
<organism evidence="1 2">
    <name type="scientific">Candidatus Promineifilum breve</name>
    <dbReference type="NCBI Taxonomy" id="1806508"/>
    <lineage>
        <taxon>Bacteria</taxon>
        <taxon>Bacillati</taxon>
        <taxon>Chloroflexota</taxon>
        <taxon>Ardenticatenia</taxon>
        <taxon>Candidatus Promineifilales</taxon>
        <taxon>Candidatus Promineifilaceae</taxon>
        <taxon>Candidatus Promineifilum</taxon>
    </lineage>
</organism>
<dbReference type="OrthoDB" id="6691729at2"/>
<dbReference type="KEGG" id="pbf:CFX0092_P0021"/>
<gene>
    <name evidence="1" type="ORF">CFX0092_P0021</name>
</gene>